<protein>
    <recommendedName>
        <fullName evidence="1">Bacterial transcriptional activator domain-containing protein</fullName>
    </recommendedName>
</protein>
<organism evidence="2 3">
    <name type="scientific">Nocardia tengchongensis</name>
    <dbReference type="NCBI Taxonomy" id="2055889"/>
    <lineage>
        <taxon>Bacteria</taxon>
        <taxon>Bacillati</taxon>
        <taxon>Actinomycetota</taxon>
        <taxon>Actinomycetes</taxon>
        <taxon>Mycobacteriales</taxon>
        <taxon>Nocardiaceae</taxon>
        <taxon>Nocardia</taxon>
    </lineage>
</organism>
<gene>
    <name evidence="2" type="ORF">KHQ06_30040</name>
</gene>
<dbReference type="Pfam" id="PF03704">
    <property type="entry name" value="BTAD"/>
    <property type="match status" value="1"/>
</dbReference>
<keyword evidence="3" id="KW-1185">Reference proteome</keyword>
<accession>A0ABX8CM02</accession>
<dbReference type="EMBL" id="CP074371">
    <property type="protein sequence ID" value="QVI20386.1"/>
    <property type="molecule type" value="Genomic_DNA"/>
</dbReference>
<feature type="domain" description="Bacterial transcriptional activator" evidence="1">
    <location>
        <begin position="4"/>
        <end position="40"/>
    </location>
</feature>
<dbReference type="SUPFAM" id="SSF48452">
    <property type="entry name" value="TPR-like"/>
    <property type="match status" value="1"/>
</dbReference>
<evidence type="ECO:0000313" key="3">
    <source>
        <dbReference type="Proteomes" id="UP000683310"/>
    </source>
</evidence>
<name>A0ABX8CM02_9NOCA</name>
<dbReference type="InterPro" id="IPR011990">
    <property type="entry name" value="TPR-like_helical_dom_sf"/>
</dbReference>
<dbReference type="InterPro" id="IPR005158">
    <property type="entry name" value="BTAD"/>
</dbReference>
<evidence type="ECO:0000313" key="2">
    <source>
        <dbReference type="EMBL" id="QVI20386.1"/>
    </source>
</evidence>
<reference evidence="2 3" key="1">
    <citation type="submission" date="2021-04" db="EMBL/GenBank/DDBJ databases">
        <title>Nocardia tengchongensis.</title>
        <authorList>
            <person name="Zhuang k."/>
            <person name="Ran Y."/>
            <person name="Li W."/>
        </authorList>
    </citation>
    <scope>NUCLEOTIDE SEQUENCE [LARGE SCALE GENOMIC DNA]</scope>
    <source>
        <strain evidence="2 3">CFH S0057</strain>
    </source>
</reference>
<dbReference type="Proteomes" id="UP000683310">
    <property type="component" value="Chromosome"/>
</dbReference>
<evidence type="ECO:0000259" key="1">
    <source>
        <dbReference type="Pfam" id="PF03704"/>
    </source>
</evidence>
<proteinExistence type="predicted"/>
<sequence length="75" mass="8565">MPIGQRYRALEVYHNFAELMQRELGLDPCWRLRQLHLDVLNASDESVADVLETRHAGYLIGWNATSGLDRSARPA</sequence>
<dbReference type="Gene3D" id="1.25.40.10">
    <property type="entry name" value="Tetratricopeptide repeat domain"/>
    <property type="match status" value="1"/>
</dbReference>